<organism evidence="1 2">
    <name type="scientific">Pluteus cervinus</name>
    <dbReference type="NCBI Taxonomy" id="181527"/>
    <lineage>
        <taxon>Eukaryota</taxon>
        <taxon>Fungi</taxon>
        <taxon>Dikarya</taxon>
        <taxon>Basidiomycota</taxon>
        <taxon>Agaricomycotina</taxon>
        <taxon>Agaricomycetes</taxon>
        <taxon>Agaricomycetidae</taxon>
        <taxon>Agaricales</taxon>
        <taxon>Pluteineae</taxon>
        <taxon>Pluteaceae</taxon>
        <taxon>Pluteus</taxon>
    </lineage>
</organism>
<proteinExistence type="predicted"/>
<protein>
    <submittedName>
        <fullName evidence="1">Uncharacterized protein</fullName>
    </submittedName>
</protein>
<reference evidence="1 2" key="1">
    <citation type="journal article" date="2019" name="Nat. Ecol. Evol.">
        <title>Megaphylogeny resolves global patterns of mushroom evolution.</title>
        <authorList>
            <person name="Varga T."/>
            <person name="Krizsan K."/>
            <person name="Foldi C."/>
            <person name="Dima B."/>
            <person name="Sanchez-Garcia M."/>
            <person name="Sanchez-Ramirez S."/>
            <person name="Szollosi G.J."/>
            <person name="Szarkandi J.G."/>
            <person name="Papp V."/>
            <person name="Albert L."/>
            <person name="Andreopoulos W."/>
            <person name="Angelini C."/>
            <person name="Antonin V."/>
            <person name="Barry K.W."/>
            <person name="Bougher N.L."/>
            <person name="Buchanan P."/>
            <person name="Buyck B."/>
            <person name="Bense V."/>
            <person name="Catcheside P."/>
            <person name="Chovatia M."/>
            <person name="Cooper J."/>
            <person name="Damon W."/>
            <person name="Desjardin D."/>
            <person name="Finy P."/>
            <person name="Geml J."/>
            <person name="Haridas S."/>
            <person name="Hughes K."/>
            <person name="Justo A."/>
            <person name="Karasinski D."/>
            <person name="Kautmanova I."/>
            <person name="Kiss B."/>
            <person name="Kocsube S."/>
            <person name="Kotiranta H."/>
            <person name="LaButti K.M."/>
            <person name="Lechner B.E."/>
            <person name="Liimatainen K."/>
            <person name="Lipzen A."/>
            <person name="Lukacs Z."/>
            <person name="Mihaltcheva S."/>
            <person name="Morgado L.N."/>
            <person name="Niskanen T."/>
            <person name="Noordeloos M.E."/>
            <person name="Ohm R.A."/>
            <person name="Ortiz-Santana B."/>
            <person name="Ovrebo C."/>
            <person name="Racz N."/>
            <person name="Riley R."/>
            <person name="Savchenko A."/>
            <person name="Shiryaev A."/>
            <person name="Soop K."/>
            <person name="Spirin V."/>
            <person name="Szebenyi C."/>
            <person name="Tomsovsky M."/>
            <person name="Tulloss R.E."/>
            <person name="Uehling J."/>
            <person name="Grigoriev I.V."/>
            <person name="Vagvolgyi C."/>
            <person name="Papp T."/>
            <person name="Martin F.M."/>
            <person name="Miettinen O."/>
            <person name="Hibbett D.S."/>
            <person name="Nagy L.G."/>
        </authorList>
    </citation>
    <scope>NUCLEOTIDE SEQUENCE [LARGE SCALE GENOMIC DNA]</scope>
    <source>
        <strain evidence="1 2">NL-1719</strain>
    </source>
</reference>
<keyword evidence="2" id="KW-1185">Reference proteome</keyword>
<dbReference type="Proteomes" id="UP000308600">
    <property type="component" value="Unassembled WGS sequence"/>
</dbReference>
<dbReference type="EMBL" id="ML208297">
    <property type="protein sequence ID" value="TFK71457.1"/>
    <property type="molecule type" value="Genomic_DNA"/>
</dbReference>
<accession>A0ACD3B1G6</accession>
<evidence type="ECO:0000313" key="1">
    <source>
        <dbReference type="EMBL" id="TFK71457.1"/>
    </source>
</evidence>
<gene>
    <name evidence="1" type="ORF">BDN72DRAFT_837511</name>
</gene>
<name>A0ACD3B1G6_9AGAR</name>
<sequence length="262" mass="29462">MAEIQRIPKSAQRWEANDLLAFNIHTVPEDTATFFGGDPNLPEPTVDPAFLEHVERPPGPLLGDTAMVFGSLRALLNEKEPSEGSITDFTQHLLSMLNYGVPGRLLKRRRGILFQVCGKTVRAEPKISFMALNRGCDLLVHTVEPTSTLNPEPRLIAEAIAAFSDWQDIQQAAGQELLRHKEIAGIIMRGTAPTFYKIVVTKELLQSVGDATYPDQPTFVHKLRPPVHDIAKYFKEGLQTLDNRRVIMQCFEAFKRCLPYDR</sequence>
<evidence type="ECO:0000313" key="2">
    <source>
        <dbReference type="Proteomes" id="UP000308600"/>
    </source>
</evidence>